<dbReference type="SMART" id="SM00387">
    <property type="entry name" value="HATPase_c"/>
    <property type="match status" value="1"/>
</dbReference>
<evidence type="ECO:0000256" key="2">
    <source>
        <dbReference type="ARBA" id="ARBA00004429"/>
    </source>
</evidence>
<dbReference type="PROSITE" id="PS50885">
    <property type="entry name" value="HAMP"/>
    <property type="match status" value="1"/>
</dbReference>
<evidence type="ECO:0000259" key="18">
    <source>
        <dbReference type="PROSITE" id="PS50109"/>
    </source>
</evidence>
<evidence type="ECO:0000256" key="7">
    <source>
        <dbReference type="ARBA" id="ARBA00022679"/>
    </source>
</evidence>
<dbReference type="GO" id="GO:0005886">
    <property type="term" value="C:plasma membrane"/>
    <property type="evidence" value="ECO:0007669"/>
    <property type="project" value="UniProtKB-SubCell"/>
</dbReference>
<dbReference type="Proteomes" id="UP000664904">
    <property type="component" value="Chromosome"/>
</dbReference>
<dbReference type="PANTHER" id="PTHR43047">
    <property type="entry name" value="TWO-COMPONENT HISTIDINE PROTEIN KINASE"/>
    <property type="match status" value="1"/>
</dbReference>
<sequence>MKTSKLSLRLLWYITPLVILPLLFLGGFTLSNVTNSTQQQAELVVGRFVEQQQQKILNYINIYQSTTKLLSSSPVLNDFMALSGAESDVYTSRLSALLDVFASYSEAYPDIVSIDLLSPNGESIAYYSSELSELPSEYPFFQRLQNSNVRQQYFISPAGEQTAKLYFVQQIYGIDYQLKRPQRQGYVVLKVDPSLISTSILEAPFDHTLNLIFNQEGLILFSSDANLRGLYLQNDEMTRVQKQSEQTKLAAAMFPSIDEMERMIYSIQLANGYYYISTIPKSLLYESGRIISLITALIIIFSVFALPFLIFVVVRGLLLSPIELLGEASHKVGDGDLEVYLPAHNKDEIGILFTDFNHMVGQIRDTQIELKGFKEHLEEKVETRTRALEEMNQQLALAITQAEQANQLKSRFLANMSHEIRTPLTAIMGFTEQLIQNPSSASNEQYLGTILRNSKHLLELINNILDLSKIEAEKLAVEKTKMNVVALVRDIEAIVAPMASEKLLTFEIFYDLPIPKYLYSDVTRLKQILLNITSNAVKFTEIGGITFTVKFNEISACFEFIVRDTGIGMSSAEIERVFKPFEQADSTTTRRFGGTGLGLCISKNLAQLLGGDVSVYSKQGAGSEFVVTVAGNYENKPYELLAKIEEEQAPLDVNTELSAMKLDAKILLAEDNPDNQMLVKLLLEAWGLTPDIVNNGAEAVEAALVNDYHLILMDMQMPVMGGLEATQMLRHAAYDGPIVALTANVMKQDIDTYLVAGCDATLAKPIDKRLLGEVLVEYLQLQENNESRWDALLQSEKFKQISENYRSKLPEQLELLNQYYLEHEWESLRALAHSLKGSSGCFGFMNIHEAAGQLEQSLKERNAERWHYNHLLLIEAIKYTLSMPAEKLN</sequence>
<feature type="domain" description="Response regulatory" evidence="19">
    <location>
        <begin position="665"/>
        <end position="779"/>
    </location>
</feature>
<dbReference type="InterPro" id="IPR003661">
    <property type="entry name" value="HisK_dim/P_dom"/>
</dbReference>
<dbReference type="Pfam" id="PF00672">
    <property type="entry name" value="HAMP"/>
    <property type="match status" value="1"/>
</dbReference>
<reference evidence="22" key="1">
    <citation type="submission" date="2021-03" db="EMBL/GenBank/DDBJ databases">
        <title>Complete Genome of Pseudoalteromonas xiamenensis STKMTI.2, a new potential marine bacterium producing anti-Vibrio compounds.</title>
        <authorList>
            <person name="Handayani D.P."/>
            <person name="Isnansetyo A."/>
            <person name="Istiqomah I."/>
            <person name="Jumina J."/>
        </authorList>
    </citation>
    <scope>NUCLEOTIDE SEQUENCE</scope>
    <source>
        <strain evidence="22">STKMTI.2</strain>
    </source>
</reference>
<keyword evidence="12" id="KW-0902">Two-component regulatory system</keyword>
<dbReference type="InterPro" id="IPR001789">
    <property type="entry name" value="Sig_transdc_resp-reg_receiver"/>
</dbReference>
<feature type="domain" description="HPt" evidence="21">
    <location>
        <begin position="794"/>
        <end position="889"/>
    </location>
</feature>
<feature type="domain" description="HAMP" evidence="20">
    <location>
        <begin position="316"/>
        <end position="368"/>
    </location>
</feature>
<dbReference type="Gene3D" id="3.30.565.10">
    <property type="entry name" value="Histidine kinase-like ATPase, C-terminal domain"/>
    <property type="match status" value="1"/>
</dbReference>
<evidence type="ECO:0000256" key="3">
    <source>
        <dbReference type="ARBA" id="ARBA00012438"/>
    </source>
</evidence>
<dbReference type="SUPFAM" id="SSF47226">
    <property type="entry name" value="Histidine-containing phosphotransfer domain, HPT domain"/>
    <property type="match status" value="1"/>
</dbReference>
<dbReference type="CDD" id="cd00082">
    <property type="entry name" value="HisKA"/>
    <property type="match status" value="1"/>
</dbReference>
<evidence type="ECO:0000259" key="21">
    <source>
        <dbReference type="PROSITE" id="PS50894"/>
    </source>
</evidence>
<dbReference type="Gene3D" id="6.10.340.10">
    <property type="match status" value="1"/>
</dbReference>
<dbReference type="PANTHER" id="PTHR43047:SF72">
    <property type="entry name" value="OSMOSENSING HISTIDINE PROTEIN KINASE SLN1"/>
    <property type="match status" value="1"/>
</dbReference>
<keyword evidence="8 17" id="KW-0812">Transmembrane</keyword>
<dbReference type="InterPro" id="IPR011006">
    <property type="entry name" value="CheY-like_superfamily"/>
</dbReference>
<dbReference type="InterPro" id="IPR003594">
    <property type="entry name" value="HATPase_dom"/>
</dbReference>
<dbReference type="SUPFAM" id="SSF47384">
    <property type="entry name" value="Homodimeric domain of signal transducing histidine kinase"/>
    <property type="match status" value="1"/>
</dbReference>
<keyword evidence="16" id="KW-0175">Coiled coil</keyword>
<dbReference type="CDD" id="cd06225">
    <property type="entry name" value="HAMP"/>
    <property type="match status" value="1"/>
</dbReference>
<proteinExistence type="predicted"/>
<keyword evidence="10" id="KW-0547">Nucleotide-binding</keyword>
<dbReference type="InterPro" id="IPR003660">
    <property type="entry name" value="HAMP_dom"/>
</dbReference>
<evidence type="ECO:0000256" key="9">
    <source>
        <dbReference type="ARBA" id="ARBA00022777"/>
    </source>
</evidence>
<evidence type="ECO:0000256" key="1">
    <source>
        <dbReference type="ARBA" id="ARBA00000085"/>
    </source>
</evidence>
<feature type="transmembrane region" description="Helical" evidence="17">
    <location>
        <begin position="290"/>
        <end position="314"/>
    </location>
</feature>
<dbReference type="CDD" id="cd00088">
    <property type="entry name" value="HPT"/>
    <property type="match status" value="1"/>
</dbReference>
<dbReference type="PRINTS" id="PR00344">
    <property type="entry name" value="BCTRLSENSOR"/>
</dbReference>
<evidence type="ECO:0000256" key="4">
    <source>
        <dbReference type="ARBA" id="ARBA00022475"/>
    </source>
</evidence>
<dbReference type="RefSeq" id="WP_208844024.1">
    <property type="nucleotide sequence ID" value="NZ_CP072133.1"/>
</dbReference>
<dbReference type="SUPFAM" id="SSF158472">
    <property type="entry name" value="HAMP domain-like"/>
    <property type="match status" value="1"/>
</dbReference>
<dbReference type="SUPFAM" id="SSF55874">
    <property type="entry name" value="ATPase domain of HSP90 chaperone/DNA topoisomerase II/histidine kinase"/>
    <property type="match status" value="1"/>
</dbReference>
<dbReference type="Gene3D" id="1.10.287.130">
    <property type="match status" value="1"/>
</dbReference>
<keyword evidence="13 17" id="KW-0472">Membrane</keyword>
<evidence type="ECO:0000313" key="22">
    <source>
        <dbReference type="EMBL" id="QTH72399.1"/>
    </source>
</evidence>
<dbReference type="KEGG" id="pxi:J5O05_06060"/>
<dbReference type="Gene3D" id="3.40.50.2300">
    <property type="match status" value="1"/>
</dbReference>
<dbReference type="InterPro" id="IPR036641">
    <property type="entry name" value="HPT_dom_sf"/>
</dbReference>
<evidence type="ECO:0000259" key="20">
    <source>
        <dbReference type="PROSITE" id="PS50885"/>
    </source>
</evidence>
<dbReference type="SMART" id="SM00388">
    <property type="entry name" value="HisKA"/>
    <property type="match status" value="1"/>
</dbReference>
<dbReference type="SMART" id="SM00448">
    <property type="entry name" value="REC"/>
    <property type="match status" value="1"/>
</dbReference>
<keyword evidence="9" id="KW-0418">Kinase</keyword>
<evidence type="ECO:0000256" key="6">
    <source>
        <dbReference type="ARBA" id="ARBA00022553"/>
    </source>
</evidence>
<dbReference type="Pfam" id="PF00072">
    <property type="entry name" value="Response_reg"/>
    <property type="match status" value="1"/>
</dbReference>
<dbReference type="GO" id="GO:0009927">
    <property type="term" value="F:histidine phosphotransfer kinase activity"/>
    <property type="evidence" value="ECO:0007669"/>
    <property type="project" value="TreeGrafter"/>
</dbReference>
<dbReference type="InterPro" id="IPR008207">
    <property type="entry name" value="Sig_transdc_His_kin_Hpt_dom"/>
</dbReference>
<evidence type="ECO:0000256" key="16">
    <source>
        <dbReference type="SAM" id="Coils"/>
    </source>
</evidence>
<dbReference type="InterPro" id="IPR036097">
    <property type="entry name" value="HisK_dim/P_sf"/>
</dbReference>
<dbReference type="SUPFAM" id="SSF52172">
    <property type="entry name" value="CheY-like"/>
    <property type="match status" value="1"/>
</dbReference>
<dbReference type="GO" id="GO:0000155">
    <property type="term" value="F:phosphorelay sensor kinase activity"/>
    <property type="evidence" value="ECO:0007669"/>
    <property type="project" value="InterPro"/>
</dbReference>
<feature type="transmembrane region" description="Helical" evidence="17">
    <location>
        <begin position="12"/>
        <end position="30"/>
    </location>
</feature>
<dbReference type="SMART" id="SM00304">
    <property type="entry name" value="HAMP"/>
    <property type="match status" value="1"/>
</dbReference>
<dbReference type="FunFam" id="3.30.565.10:FF:000010">
    <property type="entry name" value="Sensor histidine kinase RcsC"/>
    <property type="match status" value="1"/>
</dbReference>
<evidence type="ECO:0000256" key="17">
    <source>
        <dbReference type="SAM" id="Phobius"/>
    </source>
</evidence>
<evidence type="ECO:0000256" key="14">
    <source>
        <dbReference type="PROSITE-ProRule" id="PRU00110"/>
    </source>
</evidence>
<feature type="domain" description="Histidine kinase" evidence="18">
    <location>
        <begin position="415"/>
        <end position="633"/>
    </location>
</feature>
<dbReference type="InterPro" id="IPR029151">
    <property type="entry name" value="Sensor-like_sf"/>
</dbReference>
<dbReference type="CDD" id="cd17546">
    <property type="entry name" value="REC_hyHK_CKI1_RcsC-like"/>
    <property type="match status" value="1"/>
</dbReference>
<keyword evidence="7" id="KW-0808">Transferase</keyword>
<dbReference type="PROSITE" id="PS50894">
    <property type="entry name" value="HPT"/>
    <property type="match status" value="1"/>
</dbReference>
<dbReference type="InterPro" id="IPR005467">
    <property type="entry name" value="His_kinase_dom"/>
</dbReference>
<evidence type="ECO:0000256" key="10">
    <source>
        <dbReference type="ARBA" id="ARBA00022840"/>
    </source>
</evidence>
<evidence type="ECO:0000256" key="13">
    <source>
        <dbReference type="ARBA" id="ARBA00023136"/>
    </source>
</evidence>
<keyword evidence="23" id="KW-1185">Reference proteome</keyword>
<evidence type="ECO:0000256" key="8">
    <source>
        <dbReference type="ARBA" id="ARBA00022692"/>
    </source>
</evidence>
<dbReference type="EC" id="2.7.13.3" evidence="3"/>
<keyword evidence="4" id="KW-1003">Cell membrane</keyword>
<dbReference type="PROSITE" id="PS50109">
    <property type="entry name" value="HIS_KIN"/>
    <property type="match status" value="1"/>
</dbReference>
<keyword evidence="10" id="KW-0067">ATP-binding</keyword>
<protein>
    <recommendedName>
        <fullName evidence="3">histidine kinase</fullName>
        <ecNumber evidence="3">2.7.13.3</ecNumber>
    </recommendedName>
</protein>
<keyword evidence="6 15" id="KW-0597">Phosphoprotein</keyword>
<keyword evidence="11 17" id="KW-1133">Transmembrane helix</keyword>
<dbReference type="InterPro" id="IPR036890">
    <property type="entry name" value="HATPase_C_sf"/>
</dbReference>
<feature type="modified residue" description="4-aspartylphosphate" evidence="15">
    <location>
        <position position="714"/>
    </location>
</feature>
<dbReference type="Pfam" id="PF01627">
    <property type="entry name" value="Hpt"/>
    <property type="match status" value="1"/>
</dbReference>
<evidence type="ECO:0000313" key="23">
    <source>
        <dbReference type="Proteomes" id="UP000664904"/>
    </source>
</evidence>
<evidence type="ECO:0000256" key="15">
    <source>
        <dbReference type="PROSITE-ProRule" id="PRU00169"/>
    </source>
</evidence>
<dbReference type="FunFam" id="1.10.287.130:FF:000001">
    <property type="entry name" value="Two-component sensor histidine kinase"/>
    <property type="match status" value="1"/>
</dbReference>
<evidence type="ECO:0000256" key="5">
    <source>
        <dbReference type="ARBA" id="ARBA00022519"/>
    </source>
</evidence>
<dbReference type="Gene3D" id="1.20.120.160">
    <property type="entry name" value="HPT domain"/>
    <property type="match status" value="1"/>
</dbReference>
<dbReference type="PROSITE" id="PS50110">
    <property type="entry name" value="RESPONSE_REGULATORY"/>
    <property type="match status" value="1"/>
</dbReference>
<evidence type="ECO:0000256" key="12">
    <source>
        <dbReference type="ARBA" id="ARBA00023012"/>
    </source>
</evidence>
<feature type="coiled-coil region" evidence="16">
    <location>
        <begin position="374"/>
        <end position="408"/>
    </location>
</feature>
<dbReference type="Pfam" id="PF00512">
    <property type="entry name" value="HisKA"/>
    <property type="match status" value="1"/>
</dbReference>
<keyword evidence="5" id="KW-0997">Cell inner membrane</keyword>
<organism evidence="22 23">
    <name type="scientific">Pseudoalteromonas xiamenensis</name>
    <dbReference type="NCBI Taxonomy" id="882626"/>
    <lineage>
        <taxon>Bacteria</taxon>
        <taxon>Pseudomonadati</taxon>
        <taxon>Pseudomonadota</taxon>
        <taxon>Gammaproteobacteria</taxon>
        <taxon>Alteromonadales</taxon>
        <taxon>Pseudoalteromonadaceae</taxon>
        <taxon>Pseudoalteromonas</taxon>
    </lineage>
</organism>
<feature type="modified residue" description="Phosphohistidine" evidence="14">
    <location>
        <position position="833"/>
    </location>
</feature>
<gene>
    <name evidence="22" type="ORF">J5O05_06060</name>
</gene>
<dbReference type="CDD" id="cd16922">
    <property type="entry name" value="HATPase_EvgS-ArcB-TorS-like"/>
    <property type="match status" value="1"/>
</dbReference>
<evidence type="ECO:0000256" key="11">
    <source>
        <dbReference type="ARBA" id="ARBA00022989"/>
    </source>
</evidence>
<comment type="catalytic activity">
    <reaction evidence="1">
        <text>ATP + protein L-histidine = ADP + protein N-phospho-L-histidine.</text>
        <dbReference type="EC" id="2.7.13.3"/>
    </reaction>
</comment>
<dbReference type="InterPro" id="IPR004358">
    <property type="entry name" value="Sig_transdc_His_kin-like_C"/>
</dbReference>
<evidence type="ECO:0000259" key="19">
    <source>
        <dbReference type="PROSITE" id="PS50110"/>
    </source>
</evidence>
<accession>A0A975HLU1</accession>
<name>A0A975HLU1_9GAMM</name>
<dbReference type="AlphaFoldDB" id="A0A975HLU1"/>
<comment type="subcellular location">
    <subcellularLocation>
        <location evidence="2">Cell inner membrane</location>
        <topology evidence="2">Multi-pass membrane protein</topology>
    </subcellularLocation>
</comment>
<dbReference type="SUPFAM" id="SSF103190">
    <property type="entry name" value="Sensory domain-like"/>
    <property type="match status" value="1"/>
</dbReference>
<dbReference type="EMBL" id="CP072133">
    <property type="protein sequence ID" value="QTH72399.1"/>
    <property type="molecule type" value="Genomic_DNA"/>
</dbReference>
<dbReference type="Pfam" id="PF02518">
    <property type="entry name" value="HATPase_c"/>
    <property type="match status" value="1"/>
</dbReference>